<keyword evidence="2" id="KW-0732">Signal</keyword>
<feature type="region of interest" description="Disordered" evidence="1">
    <location>
        <begin position="57"/>
        <end position="97"/>
    </location>
</feature>
<feature type="non-terminal residue" evidence="3">
    <location>
        <position position="97"/>
    </location>
</feature>
<dbReference type="AlphaFoldDB" id="A0ABD6F4E3"/>
<protein>
    <submittedName>
        <fullName evidence="3">Uncharacterized protein</fullName>
    </submittedName>
</protein>
<evidence type="ECO:0000256" key="1">
    <source>
        <dbReference type="SAM" id="MobiDB-lite"/>
    </source>
</evidence>
<accession>A0ABD6F4E3</accession>
<feature type="chain" id="PRO_5044746547" evidence="2">
    <location>
        <begin position="20"/>
        <end position="97"/>
    </location>
</feature>
<name>A0ABD6F4E3_9BILA</name>
<keyword evidence="4" id="KW-1185">Reference proteome</keyword>
<gene>
    <name evidence="3" type="ORF">AB6A40_011481</name>
</gene>
<sequence>MRLKLLLCALLFSQLLSDAHFSQQIKKLKGQEELLGWTELSGDNIVKREVDGEITEYPVLPTGKPQYSSRPPYSSSTSRPPYSSSTSRPPYSSSTSR</sequence>
<evidence type="ECO:0000313" key="3">
    <source>
        <dbReference type="EMBL" id="MFH4984772.1"/>
    </source>
</evidence>
<comment type="caution">
    <text evidence="3">The sequence shown here is derived from an EMBL/GenBank/DDBJ whole genome shotgun (WGS) entry which is preliminary data.</text>
</comment>
<organism evidence="3 4">
    <name type="scientific">Gnathostoma spinigerum</name>
    <dbReference type="NCBI Taxonomy" id="75299"/>
    <lineage>
        <taxon>Eukaryota</taxon>
        <taxon>Metazoa</taxon>
        <taxon>Ecdysozoa</taxon>
        <taxon>Nematoda</taxon>
        <taxon>Chromadorea</taxon>
        <taxon>Rhabditida</taxon>
        <taxon>Spirurina</taxon>
        <taxon>Gnathostomatomorpha</taxon>
        <taxon>Gnathostomatoidea</taxon>
        <taxon>Gnathostomatidae</taxon>
        <taxon>Gnathostoma</taxon>
    </lineage>
</organism>
<evidence type="ECO:0000313" key="4">
    <source>
        <dbReference type="Proteomes" id="UP001608902"/>
    </source>
</evidence>
<feature type="signal peptide" evidence="2">
    <location>
        <begin position="1"/>
        <end position="19"/>
    </location>
</feature>
<evidence type="ECO:0000256" key="2">
    <source>
        <dbReference type="SAM" id="SignalP"/>
    </source>
</evidence>
<feature type="compositionally biased region" description="Low complexity" evidence="1">
    <location>
        <begin position="67"/>
        <end position="97"/>
    </location>
</feature>
<dbReference type="EMBL" id="JBGFUD010021000">
    <property type="protein sequence ID" value="MFH4984772.1"/>
    <property type="molecule type" value="Genomic_DNA"/>
</dbReference>
<dbReference type="Proteomes" id="UP001608902">
    <property type="component" value="Unassembled WGS sequence"/>
</dbReference>
<proteinExistence type="predicted"/>
<reference evidence="3 4" key="1">
    <citation type="submission" date="2024-08" db="EMBL/GenBank/DDBJ databases">
        <title>Gnathostoma spinigerum genome.</title>
        <authorList>
            <person name="Gonzalez-Bertolin B."/>
            <person name="Monzon S."/>
            <person name="Zaballos A."/>
            <person name="Jimenez P."/>
            <person name="Dekumyoy P."/>
            <person name="Varona S."/>
            <person name="Cuesta I."/>
            <person name="Sumanam S."/>
            <person name="Adisakwattana P."/>
            <person name="Gasser R.B."/>
            <person name="Hernandez-Gonzalez A."/>
            <person name="Young N.D."/>
            <person name="Perteguer M.J."/>
        </authorList>
    </citation>
    <scope>NUCLEOTIDE SEQUENCE [LARGE SCALE GENOMIC DNA]</scope>
    <source>
        <strain evidence="3">AL3</strain>
        <tissue evidence="3">Liver</tissue>
    </source>
</reference>